<dbReference type="PANTHER" id="PTHR23409">
    <property type="entry name" value="RIBONUCLEOSIDE-DIPHOSPHATE REDUCTASE SMALL CHAIN"/>
    <property type="match status" value="1"/>
</dbReference>
<keyword evidence="5" id="KW-1185">Reference proteome</keyword>
<comment type="caution">
    <text evidence="4">The sequence shown here is derived from an EMBL/GenBank/DDBJ whole genome shotgun (WGS) entry which is preliminary data.</text>
</comment>
<dbReference type="PANTHER" id="PTHR23409:SF18">
    <property type="entry name" value="RIBONUCLEOSIDE-DIPHOSPHATE REDUCTASE SUBUNIT M2"/>
    <property type="match status" value="1"/>
</dbReference>
<dbReference type="AlphaFoldDB" id="A0A8H5BXF3"/>
<dbReference type="SUPFAM" id="SSF47240">
    <property type="entry name" value="Ferritin-like"/>
    <property type="match status" value="1"/>
</dbReference>
<gene>
    <name evidence="4" type="ORF">D9611_011815</name>
</gene>
<feature type="compositionally biased region" description="Basic and acidic residues" evidence="2">
    <location>
        <begin position="381"/>
        <end position="390"/>
    </location>
</feature>
<organism evidence="4 5">
    <name type="scientific">Ephemerocybe angulata</name>
    <dbReference type="NCBI Taxonomy" id="980116"/>
    <lineage>
        <taxon>Eukaryota</taxon>
        <taxon>Fungi</taxon>
        <taxon>Dikarya</taxon>
        <taxon>Basidiomycota</taxon>
        <taxon>Agaricomycotina</taxon>
        <taxon>Agaricomycetes</taxon>
        <taxon>Agaricomycetidae</taxon>
        <taxon>Agaricales</taxon>
        <taxon>Agaricineae</taxon>
        <taxon>Psathyrellaceae</taxon>
        <taxon>Ephemerocybe</taxon>
    </lineage>
</organism>
<proteinExistence type="inferred from homology"/>
<dbReference type="InterPro" id="IPR033909">
    <property type="entry name" value="RNR_small"/>
</dbReference>
<feature type="transmembrane region" description="Helical" evidence="3">
    <location>
        <begin position="617"/>
        <end position="642"/>
    </location>
</feature>
<dbReference type="GO" id="GO:0016491">
    <property type="term" value="F:oxidoreductase activity"/>
    <property type="evidence" value="ECO:0007669"/>
    <property type="project" value="InterPro"/>
</dbReference>
<evidence type="ECO:0000256" key="1">
    <source>
        <dbReference type="ARBA" id="ARBA00009303"/>
    </source>
</evidence>
<dbReference type="Proteomes" id="UP000541558">
    <property type="component" value="Unassembled WGS sequence"/>
</dbReference>
<feature type="region of interest" description="Disordered" evidence="2">
    <location>
        <begin position="340"/>
        <end position="367"/>
    </location>
</feature>
<dbReference type="InterPro" id="IPR009078">
    <property type="entry name" value="Ferritin-like_SF"/>
</dbReference>
<sequence>MATSSTSATSDIIPTSNAMKTLSAYAQIAAEITARPKDWLGSGEVTFNVDYAPLYNNPSSPGSWATTTYQWLHDGGTPFRTTIFGQLAPRVWGTKISAQGNFSPSGDRMTIGDSATVRNVTMLICPTDAYPEVLQKAFENVEIELEAIEEGVRAANGSAGSGILATGPDGRQRALRVVMAPTYKVPPKAKAAGKKDDRQPNAPRAKVKISTIGGTADGSSTSSVPTEGNDGNLSSKPEETVSSSTGDPVYPEPRLGAMYPVSLLHDHNGALFNHIHAMLTQPEVYDINNKLVGPWDLPLVLKPGTDLMLDIKFQVWHIPGKAAPVLQAYAEAIKVIRESDEEPEVPATVSSMPQARPESPATGSKRTSAFAEFGSAPIAEDVVKKQKNSSDDSDPMEGDIPVKSTQKDKKVQLLADPYNIILSARPTSETDFNPIVSLFTKVYKKMSSTRHTLQKPILMHPPKPTEPILQPSTDRFLIYPIKYPDLWAMYKTAQSGFWTTEEIDLKDDIAHWLTLTNNERHFISHVLAFFASSDGIVNENLVERFSSDVQIAEARAFYGFQIMTENIHSETYSLLIDTLIAEPAERHRLFHAIETIPCVARKAQWALQWISNKNDNFAIRLVAFAAVEGIFFSASFAAIFWLKKRGLMPGLTFSNELISRDEALHTDFACTLLTHLNSRPDSSTITRIITEAVDIEVDFITGAEKAYNVLNPFHWMDLISMQGKANFFERRVAEYSRAHHARNGDHAGSSYIL</sequence>
<keyword evidence="3" id="KW-0472">Membrane</keyword>
<dbReference type="InterPro" id="IPR000358">
    <property type="entry name" value="RNR_small_fam"/>
</dbReference>
<evidence type="ECO:0000256" key="2">
    <source>
        <dbReference type="SAM" id="MobiDB-lite"/>
    </source>
</evidence>
<feature type="compositionally biased region" description="Polar residues" evidence="2">
    <location>
        <begin position="217"/>
        <end position="246"/>
    </location>
</feature>
<accession>A0A8H5BXF3</accession>
<dbReference type="InterPro" id="IPR012348">
    <property type="entry name" value="RNR-like"/>
</dbReference>
<evidence type="ECO:0000313" key="4">
    <source>
        <dbReference type="EMBL" id="KAF5331325.1"/>
    </source>
</evidence>
<dbReference type="OrthoDB" id="10248373at2759"/>
<dbReference type="Gene3D" id="1.10.620.20">
    <property type="entry name" value="Ribonucleotide Reductase, subunit A"/>
    <property type="match status" value="1"/>
</dbReference>
<dbReference type="EMBL" id="JAACJK010000114">
    <property type="protein sequence ID" value="KAF5331325.1"/>
    <property type="molecule type" value="Genomic_DNA"/>
</dbReference>
<feature type="region of interest" description="Disordered" evidence="2">
    <location>
        <begin position="381"/>
        <end position="405"/>
    </location>
</feature>
<feature type="region of interest" description="Disordered" evidence="2">
    <location>
        <begin position="186"/>
        <end position="252"/>
    </location>
</feature>
<comment type="similarity">
    <text evidence="1">Belongs to the ribonucleoside diphosphate reductase small chain family.</text>
</comment>
<evidence type="ECO:0000313" key="5">
    <source>
        <dbReference type="Proteomes" id="UP000541558"/>
    </source>
</evidence>
<keyword evidence="3" id="KW-1133">Transmembrane helix</keyword>
<evidence type="ECO:0000256" key="3">
    <source>
        <dbReference type="SAM" id="Phobius"/>
    </source>
</evidence>
<dbReference type="CDD" id="cd01049">
    <property type="entry name" value="RNRR2"/>
    <property type="match status" value="1"/>
</dbReference>
<dbReference type="GO" id="GO:0009263">
    <property type="term" value="P:deoxyribonucleotide biosynthetic process"/>
    <property type="evidence" value="ECO:0007669"/>
    <property type="project" value="InterPro"/>
</dbReference>
<name>A0A8H5BXF3_9AGAR</name>
<dbReference type="Pfam" id="PF00268">
    <property type="entry name" value="Ribonuc_red_sm"/>
    <property type="match status" value="1"/>
</dbReference>
<protein>
    <submittedName>
        <fullName evidence="4">Uncharacterized protein</fullName>
    </submittedName>
</protein>
<keyword evidence="3" id="KW-0812">Transmembrane</keyword>
<reference evidence="4 5" key="1">
    <citation type="journal article" date="2020" name="ISME J.">
        <title>Uncovering the hidden diversity of litter-decomposition mechanisms in mushroom-forming fungi.</title>
        <authorList>
            <person name="Floudas D."/>
            <person name="Bentzer J."/>
            <person name="Ahren D."/>
            <person name="Johansson T."/>
            <person name="Persson P."/>
            <person name="Tunlid A."/>
        </authorList>
    </citation>
    <scope>NUCLEOTIDE SEQUENCE [LARGE SCALE GENOMIC DNA]</scope>
    <source>
        <strain evidence="4 5">CBS 175.51</strain>
    </source>
</reference>